<dbReference type="Proteomes" id="UP000579605">
    <property type="component" value="Unassembled WGS sequence"/>
</dbReference>
<proteinExistence type="predicted"/>
<feature type="transmembrane region" description="Helical" evidence="2">
    <location>
        <begin position="14"/>
        <end position="35"/>
    </location>
</feature>
<feature type="transmembrane region" description="Helical" evidence="2">
    <location>
        <begin position="174"/>
        <end position="192"/>
    </location>
</feature>
<accession>A0A852ZJ03</accession>
<keyword evidence="2" id="KW-0472">Membrane</keyword>
<evidence type="ECO:0000256" key="2">
    <source>
        <dbReference type="SAM" id="Phobius"/>
    </source>
</evidence>
<keyword evidence="4" id="KW-1185">Reference proteome</keyword>
<feature type="region of interest" description="Disordered" evidence="1">
    <location>
        <begin position="198"/>
        <end position="289"/>
    </location>
</feature>
<sequence length="289" mass="31281">MDLLDSVNILLRRWMLTVPLLVLTIAGVAAGYFVLPWSYEAQSSVLLLASQFQAKQAGGNPYLLFDSSLAVTAEVVGREVMAPDVAEQLKARKLTSEYEVARPLDSTGPVLSIVVTGSDRTNVRATQDAVNKLVVQRLAQIQSEEGVASHARIRITDVSTAPPTRQAKGKLRTLAMALFAGLVTTIVMPLSVEAMAARRRRRPHASPQTPVDVRTPTYSAPGDAQATNGRSRPARPADALDGYPTDRSHRTTQTPRSPRANHGARADHLVRTGRSPVVPPRSASREQDL</sequence>
<reference evidence="3 4" key="1">
    <citation type="submission" date="2020-07" db="EMBL/GenBank/DDBJ databases">
        <title>Sequencing the genomes of 1000 actinobacteria strains.</title>
        <authorList>
            <person name="Klenk H.-P."/>
        </authorList>
    </citation>
    <scope>NUCLEOTIDE SEQUENCE [LARGE SCALE GENOMIC DNA]</scope>
    <source>
        <strain evidence="3 4">DSM 18448</strain>
    </source>
</reference>
<name>A0A852ZJ03_9ACTN</name>
<dbReference type="RefSeq" id="WP_179789581.1">
    <property type="nucleotide sequence ID" value="NZ_BAAARR010000001.1"/>
</dbReference>
<gene>
    <name evidence="3" type="ORF">F4554_004753</name>
</gene>
<organism evidence="3 4">
    <name type="scientific">Actinopolymorpha rutila</name>
    <dbReference type="NCBI Taxonomy" id="446787"/>
    <lineage>
        <taxon>Bacteria</taxon>
        <taxon>Bacillati</taxon>
        <taxon>Actinomycetota</taxon>
        <taxon>Actinomycetes</taxon>
        <taxon>Propionibacteriales</taxon>
        <taxon>Actinopolymorphaceae</taxon>
        <taxon>Actinopolymorpha</taxon>
    </lineage>
</organism>
<evidence type="ECO:0000256" key="1">
    <source>
        <dbReference type="SAM" id="MobiDB-lite"/>
    </source>
</evidence>
<protein>
    <submittedName>
        <fullName evidence="3">Capsular polysaccharide biosynthesis protein</fullName>
    </submittedName>
</protein>
<dbReference type="AlphaFoldDB" id="A0A852ZJ03"/>
<keyword evidence="2" id="KW-1133">Transmembrane helix</keyword>
<keyword evidence="2" id="KW-0812">Transmembrane</keyword>
<dbReference type="EMBL" id="JACBZH010000001">
    <property type="protein sequence ID" value="NYH92115.1"/>
    <property type="molecule type" value="Genomic_DNA"/>
</dbReference>
<comment type="caution">
    <text evidence="3">The sequence shown here is derived from an EMBL/GenBank/DDBJ whole genome shotgun (WGS) entry which is preliminary data.</text>
</comment>
<evidence type="ECO:0000313" key="4">
    <source>
        <dbReference type="Proteomes" id="UP000579605"/>
    </source>
</evidence>
<evidence type="ECO:0000313" key="3">
    <source>
        <dbReference type="EMBL" id="NYH92115.1"/>
    </source>
</evidence>